<evidence type="ECO:0000313" key="1">
    <source>
        <dbReference type="EMBL" id="GAA4480909.1"/>
    </source>
</evidence>
<organism evidence="1 2">
    <name type="scientific">Rhodococcus olei</name>
    <dbReference type="NCBI Taxonomy" id="2161675"/>
    <lineage>
        <taxon>Bacteria</taxon>
        <taxon>Bacillati</taxon>
        <taxon>Actinomycetota</taxon>
        <taxon>Actinomycetes</taxon>
        <taxon>Mycobacteriales</taxon>
        <taxon>Nocardiaceae</taxon>
        <taxon>Rhodococcus</taxon>
    </lineage>
</organism>
<gene>
    <name evidence="1" type="ORF">GCM10023094_28190</name>
</gene>
<proteinExistence type="predicted"/>
<reference evidence="2" key="1">
    <citation type="journal article" date="2019" name="Int. J. Syst. Evol. Microbiol.">
        <title>The Global Catalogue of Microorganisms (GCM) 10K type strain sequencing project: providing services to taxonomists for standard genome sequencing and annotation.</title>
        <authorList>
            <consortium name="The Broad Institute Genomics Platform"/>
            <consortium name="The Broad Institute Genome Sequencing Center for Infectious Disease"/>
            <person name="Wu L."/>
            <person name="Ma J."/>
        </authorList>
    </citation>
    <scope>NUCLEOTIDE SEQUENCE [LARGE SCALE GENOMIC DNA]</scope>
    <source>
        <strain evidence="2">JCM 32206</strain>
    </source>
</reference>
<protein>
    <submittedName>
        <fullName evidence="1">Uncharacterized protein</fullName>
    </submittedName>
</protein>
<dbReference type="EMBL" id="BAABFB010000044">
    <property type="protein sequence ID" value="GAA4480909.1"/>
    <property type="molecule type" value="Genomic_DNA"/>
</dbReference>
<evidence type="ECO:0000313" key="2">
    <source>
        <dbReference type="Proteomes" id="UP001501183"/>
    </source>
</evidence>
<accession>A0ABP8P5F4</accession>
<comment type="caution">
    <text evidence="1">The sequence shown here is derived from an EMBL/GenBank/DDBJ whole genome shotgun (WGS) entry which is preliminary data.</text>
</comment>
<dbReference type="Proteomes" id="UP001501183">
    <property type="component" value="Unassembled WGS sequence"/>
</dbReference>
<keyword evidence="2" id="KW-1185">Reference proteome</keyword>
<name>A0ABP8P5F4_9NOCA</name>
<sequence>MEEGARAPRRFYREHMTVTADDLRTLLSSTEPGATLVLEEGRTRVYSGDEVRERSSWVVTTLDDLRRELPDAGNPTAHDLDERAAMLDDMIAGQGG</sequence>